<proteinExistence type="predicted"/>
<gene>
    <name evidence="2" type="ORF">PACLA_8A085620</name>
</gene>
<organism evidence="2 3">
    <name type="scientific">Paramuricea clavata</name>
    <name type="common">Red gorgonian</name>
    <name type="synonym">Violescent sea-whip</name>
    <dbReference type="NCBI Taxonomy" id="317549"/>
    <lineage>
        <taxon>Eukaryota</taxon>
        <taxon>Metazoa</taxon>
        <taxon>Cnidaria</taxon>
        <taxon>Anthozoa</taxon>
        <taxon>Octocorallia</taxon>
        <taxon>Malacalcyonacea</taxon>
        <taxon>Plexauridae</taxon>
        <taxon>Paramuricea</taxon>
    </lineage>
</organism>
<keyword evidence="3" id="KW-1185">Reference proteome</keyword>
<dbReference type="Proteomes" id="UP001152795">
    <property type="component" value="Unassembled WGS sequence"/>
</dbReference>
<comment type="caution">
    <text evidence="2">The sequence shown here is derived from an EMBL/GenBank/DDBJ whole genome shotgun (WGS) entry which is preliminary data.</text>
</comment>
<feature type="compositionally biased region" description="Basic and acidic residues" evidence="1">
    <location>
        <begin position="1245"/>
        <end position="1260"/>
    </location>
</feature>
<feature type="compositionally biased region" description="Basic and acidic residues" evidence="1">
    <location>
        <begin position="1155"/>
        <end position="1175"/>
    </location>
</feature>
<evidence type="ECO:0000313" key="3">
    <source>
        <dbReference type="Proteomes" id="UP001152795"/>
    </source>
</evidence>
<feature type="compositionally biased region" description="Basic and acidic residues" evidence="1">
    <location>
        <begin position="1112"/>
        <end position="1134"/>
    </location>
</feature>
<evidence type="ECO:0000313" key="2">
    <source>
        <dbReference type="EMBL" id="CAB3993216.1"/>
    </source>
</evidence>
<accession>A0A7D9HXG5</accession>
<evidence type="ECO:0000256" key="1">
    <source>
        <dbReference type="SAM" id="MobiDB-lite"/>
    </source>
</evidence>
<feature type="region of interest" description="Disordered" evidence="1">
    <location>
        <begin position="176"/>
        <end position="321"/>
    </location>
</feature>
<feature type="compositionally biased region" description="Basic and acidic residues" evidence="1">
    <location>
        <begin position="1226"/>
        <end position="1237"/>
    </location>
</feature>
<feature type="compositionally biased region" description="Polar residues" evidence="1">
    <location>
        <begin position="220"/>
        <end position="253"/>
    </location>
</feature>
<feature type="compositionally biased region" description="Basic and acidic residues" evidence="1">
    <location>
        <begin position="1058"/>
        <end position="1074"/>
    </location>
</feature>
<name>A0A7D9HXG5_PARCT</name>
<feature type="region of interest" description="Disordered" evidence="1">
    <location>
        <begin position="1039"/>
        <end position="1282"/>
    </location>
</feature>
<feature type="compositionally biased region" description="Basic and acidic residues" evidence="1">
    <location>
        <begin position="738"/>
        <end position="761"/>
    </location>
</feature>
<feature type="compositionally biased region" description="Basic and acidic residues" evidence="1">
    <location>
        <begin position="276"/>
        <end position="315"/>
    </location>
</feature>
<protein>
    <submittedName>
        <fullName evidence="2">Uncharacterized protein</fullName>
    </submittedName>
</protein>
<feature type="compositionally biased region" description="Polar residues" evidence="1">
    <location>
        <begin position="197"/>
        <end position="209"/>
    </location>
</feature>
<dbReference type="OrthoDB" id="5973409at2759"/>
<sequence length="1282" mass="139338">MSHSCAVHNKTVSLTMEKSVQCDNVDDDVNLGDTEKENQEIHVNLTDNVMTNIAMMTNSHAPLPATTPIDASIATDKLQPLVKAISEEKHVFQPNILGKRVKDDINLEILNFYSLKDNNLSFSLNPKPASLVTVMKYQGGEFVEVKSSSSYNSSMCLRDMKKAISAALDSCITQSNAEEDVVPSPPRPSPRRDVTAAENSSQGKSVSPKSTPPKRVVEDNTGTSEDITSVSEGSKGQTDSPKNNIGSKGTHTGSKGAHTGSKGTHTGSKATPEVPKLSEKSKKTPEKAKQKTTEVPKEKPQPAKEKIEEKPEKPAQTRVKKIKVPDEESIKFANRQREIQKMKKELKERLKREGKDGVDPATRMNAWGRTVGVTCTMCGNHVQKSYGCFRRDTAPAKLVHLFTPGMNRIKICRRCLPYKKQAGKPEQENRVVKPGLMSMPNNPEGLNPGTNTPITIAPLPDKPVSATTLNAIHRKVTGQESTARENTARVNIIASHVNNPGLMNNPAGLVNNGSGQMNNSAGHMNIDSAHVNTDSVHVIDMTAPGMPSEIDLSGESSKGSAIEYIRKLALNLRTNYNGQQGDGSLAGNQDLVTPEEQIIKTPILEHLSNFTPVTPSMNLANEVTTSVNVPGAQSAQWKPVLNQVIPVNQPITPENTTGFVQRSEGNVIPTPPWTSLPIVLTSRGQVPRGSKSAPIQTFVTTANQKDLKLLPAIMVPSQSALPRQGPVVLQIQRVKLVRDRPPGEKAESKGKTTEDKGKQNEMVEQSESGFRITDFGGYTGNISTGSHQPLPEEISSTEVENSISNFLSQAKEISPAQVQTPTHGNFQTLTGEISSAQVEASTVDLESIAGEMVSCDQVGTSTDDIKKITEEIASLIEDASGYTQDKDANMVDAIGHLGTEQDTERIGQDQSEKASETLDIVDPKILESGFLQPSEGLGDQILTSGGLGISYSQHEPAVVLCGSADITSQDATMYPSGYEMSLDRDGGQGGILGGSTNSCVRNIFESQISEEYLPQANDEKLNERSKVNDVDLEKLNEMNKLEQEAVTESIKDSGLLPEDDHSEEKELPDVHDVKSASSDVSESKESNLSENELQDIASQDEKLEATGEEFSMEMKEDAPKIEERKEDVEKESSQKDGSQGEVRKDKTDSNTTTKASEKQAKAKEIRTKIAAEEKSISSTLAIDENITLDLRRSQRRTASPRKPSPGKSPAKQIEQKVHGTRQQRQKQAEHGAQKDKPGPQAAQRGKTERQGSQKDEKEPEATQGVKRKRQGRGTKPAKVLKQ</sequence>
<dbReference type="EMBL" id="CACRXK020002210">
    <property type="protein sequence ID" value="CAB3993216.1"/>
    <property type="molecule type" value="Genomic_DNA"/>
</dbReference>
<feature type="region of interest" description="Disordered" evidence="1">
    <location>
        <begin position="738"/>
        <end position="793"/>
    </location>
</feature>
<reference evidence="2" key="1">
    <citation type="submission" date="2020-04" db="EMBL/GenBank/DDBJ databases">
        <authorList>
            <person name="Alioto T."/>
            <person name="Alioto T."/>
            <person name="Gomez Garrido J."/>
        </authorList>
    </citation>
    <scope>NUCLEOTIDE SEQUENCE</scope>
    <source>
        <strain evidence="2">A484AB</strain>
    </source>
</reference>